<keyword evidence="1" id="KW-0812">Transmembrane</keyword>
<evidence type="ECO:0000256" key="1">
    <source>
        <dbReference type="SAM" id="Phobius"/>
    </source>
</evidence>
<dbReference type="Proteomes" id="UP001168338">
    <property type="component" value="Unassembled WGS sequence"/>
</dbReference>
<dbReference type="SUPFAM" id="SSF48239">
    <property type="entry name" value="Terpenoid cyclases/Protein prenyltransferases"/>
    <property type="match status" value="1"/>
</dbReference>
<keyword evidence="3" id="KW-1185">Reference proteome</keyword>
<protein>
    <submittedName>
        <fullName evidence="2">Terpene cyclase/mutase family protein</fullName>
    </submittedName>
</protein>
<evidence type="ECO:0000313" key="2">
    <source>
        <dbReference type="EMBL" id="MDN7026083.1"/>
    </source>
</evidence>
<dbReference type="InterPro" id="IPR008930">
    <property type="entry name" value="Terpenoid_cyclase/PrenylTrfase"/>
</dbReference>
<dbReference type="EMBL" id="VCYH01000014">
    <property type="protein sequence ID" value="MDN7026083.1"/>
    <property type="molecule type" value="Genomic_DNA"/>
</dbReference>
<reference evidence="2" key="1">
    <citation type="submission" date="2019-05" db="EMBL/GenBank/DDBJ databases">
        <title>Methanoculleus sp. FWC-SCC1, a methanogenic archaeon isolated from deep marine cold seep.</title>
        <authorList>
            <person name="Chen Y.-W."/>
            <person name="Chen S.-C."/>
            <person name="Teng N.-H."/>
            <person name="Lai M.-C."/>
        </authorList>
    </citation>
    <scope>NUCLEOTIDE SEQUENCE</scope>
    <source>
        <strain evidence="2">FWC-SCC1</strain>
    </source>
</reference>
<dbReference type="Gene3D" id="1.50.10.20">
    <property type="match status" value="2"/>
</dbReference>
<feature type="transmembrane region" description="Helical" evidence="1">
    <location>
        <begin position="251"/>
        <end position="269"/>
    </location>
</feature>
<accession>A0ABT8MDQ6</accession>
<dbReference type="CDD" id="cd00688">
    <property type="entry name" value="ISOPREN_C2_like"/>
    <property type="match status" value="1"/>
</dbReference>
<comment type="caution">
    <text evidence="2">The sequence shown here is derived from an EMBL/GenBank/DDBJ whole genome shotgun (WGS) entry which is preliminary data.</text>
</comment>
<proteinExistence type="predicted"/>
<sequence>MDERVTAIIRELLDTVGQNLVVDGDAAYIRDPVFGIVRNRVHAEVCKALLRTGDLQFVEPILRTLLQSQNGDGSWNEIHVNYNQPSALITSFVGEALLDAYRLYPHADALAKARDYVLAQELRPGYFLKSALYTADHLNVDASCGAFLARYAAAFEDAACRDAAMRAAANIVDHQWESGVYPYAVDRGTYPYTFNLPCVHYQAVTIYYLAKINDVLQDERVAESLSRAAAWLVDQQRRDGRFVWSKSGLMFAYYLSGAYGFAYASLRYLGRREQEFRVHADLSLQGLKPCLRGLVLRWEPGAWSGFPAAVSTAARTAGLGDFPAQHRAFRFGYGMYRQIARRRYADTVDSRTFDFLRGMLRIRTSTVEPSKNFPDLFMTSEVLDCLSQSLVWENGHETGIA</sequence>
<name>A0ABT8MDQ6_9EURY</name>
<evidence type="ECO:0000313" key="3">
    <source>
        <dbReference type="Proteomes" id="UP001168338"/>
    </source>
</evidence>
<gene>
    <name evidence="2" type="ORF">FGU65_14535</name>
</gene>
<keyword evidence="1" id="KW-1133">Transmembrane helix</keyword>
<organism evidence="2 3">
    <name type="scientific">Methanoculleus frigidifontis</name>
    <dbReference type="NCBI Taxonomy" id="2584085"/>
    <lineage>
        <taxon>Archaea</taxon>
        <taxon>Methanobacteriati</taxon>
        <taxon>Methanobacteriota</taxon>
        <taxon>Stenosarchaea group</taxon>
        <taxon>Methanomicrobia</taxon>
        <taxon>Methanomicrobiales</taxon>
        <taxon>Methanomicrobiaceae</taxon>
        <taxon>Methanoculleus</taxon>
    </lineage>
</organism>
<dbReference type="RefSeq" id="WP_301665289.1">
    <property type="nucleotide sequence ID" value="NZ_VCYH01000014.1"/>
</dbReference>
<keyword evidence="1" id="KW-0472">Membrane</keyword>